<dbReference type="Proteomes" id="UP000536835">
    <property type="component" value="Unassembled WGS sequence"/>
</dbReference>
<evidence type="ECO:0000313" key="2">
    <source>
        <dbReference type="EMBL" id="NNU15014.1"/>
    </source>
</evidence>
<dbReference type="AlphaFoldDB" id="A0A7Y3RJ34"/>
<evidence type="ECO:0000256" key="1">
    <source>
        <dbReference type="SAM" id="SignalP"/>
    </source>
</evidence>
<accession>A0A7Y3RJ34</accession>
<reference evidence="2 3" key="1">
    <citation type="submission" date="2020-05" db="EMBL/GenBank/DDBJ databases">
        <title>Parvularcula mediterraneae sp. nov., isolated from polypropylene straw from shallow seawater of the seashore of Laganas in Zakynthos island, Greece.</title>
        <authorList>
            <person name="Szabo I."/>
            <person name="Al-Omari J."/>
            <person name="Rado J."/>
            <person name="Szerdahelyi G.S."/>
        </authorList>
    </citation>
    <scope>NUCLEOTIDE SEQUENCE [LARGE SCALE GENOMIC DNA]</scope>
    <source>
        <strain evidence="2 3">ZS-1/3</strain>
    </source>
</reference>
<dbReference type="EMBL" id="JABFCX010000002">
    <property type="protein sequence ID" value="NNU15014.1"/>
    <property type="molecule type" value="Genomic_DNA"/>
</dbReference>
<organism evidence="2 3">
    <name type="scientific">Parvularcula mediterranea</name>
    <dbReference type="NCBI Taxonomy" id="2732508"/>
    <lineage>
        <taxon>Bacteria</taxon>
        <taxon>Pseudomonadati</taxon>
        <taxon>Pseudomonadota</taxon>
        <taxon>Alphaproteobacteria</taxon>
        <taxon>Parvularculales</taxon>
        <taxon>Parvularculaceae</taxon>
        <taxon>Parvularcula</taxon>
    </lineage>
</organism>
<feature type="signal peptide" evidence="1">
    <location>
        <begin position="1"/>
        <end position="16"/>
    </location>
</feature>
<keyword evidence="1" id="KW-0732">Signal</keyword>
<feature type="chain" id="PRO_5031281389" description="Lipoprotein" evidence="1">
    <location>
        <begin position="17"/>
        <end position="233"/>
    </location>
</feature>
<protein>
    <recommendedName>
        <fullName evidence="4">Lipoprotein</fullName>
    </recommendedName>
</protein>
<dbReference type="PROSITE" id="PS51257">
    <property type="entry name" value="PROKAR_LIPOPROTEIN"/>
    <property type="match status" value="1"/>
</dbReference>
<comment type="caution">
    <text evidence="2">The sequence shown here is derived from an EMBL/GenBank/DDBJ whole genome shotgun (WGS) entry which is preliminary data.</text>
</comment>
<keyword evidence="3" id="KW-1185">Reference proteome</keyword>
<proteinExistence type="predicted"/>
<evidence type="ECO:0000313" key="3">
    <source>
        <dbReference type="Proteomes" id="UP000536835"/>
    </source>
</evidence>
<dbReference type="RefSeq" id="WP_173196142.1">
    <property type="nucleotide sequence ID" value="NZ_JABFCX010000002.1"/>
</dbReference>
<gene>
    <name evidence="2" type="ORF">HK107_01580</name>
</gene>
<sequence>MLKRALAALSLTAALAACTTIDPVLVMPQDITSAETSTETLPRLRDTRNNRYEALGYSGVTEWRASQTTTNSLSRIDTRLFATVEAEGLPVLAARCTASRSDILIEIGSFPLGFPIDEPSLFCRFQERGNDINAALGLEEGEGRTFGTSREGIVRFGARTWDITSLHKIEQTKVGVPMPIGFRISRGDETLAVVDLTDIRADVTLRDDLTAEERQRAMLTAVILSAYIDPDDY</sequence>
<name>A0A7Y3RJ34_9PROT</name>
<evidence type="ECO:0008006" key="4">
    <source>
        <dbReference type="Google" id="ProtNLM"/>
    </source>
</evidence>